<dbReference type="SUPFAM" id="SSF48695">
    <property type="entry name" value="Multiheme cytochromes"/>
    <property type="match status" value="1"/>
</dbReference>
<sequence>MAGTTLRRRYAAGVGIVVVALSGVLYSSAETTPAAGQDYGRPAGLPLPSSVPLAKFEEKLFSFLNDREYVRLGWRPDKGVRDTGPFLDGKSYGTHPAVRVYYSPGVVKWLVGGRVGKIPDGEMIVKEQYPAPAARHRGKSEAVLRASLESWTVMVKDSAGSHDGWFWSNPTAGQCVVDSHQDPFPYPVSGFGQYCVRCHASTRSPGAEASGANNEYTFASLRNIAGFPGEPILFRVDDSWREDARKAKAEPKQDAHPSCARPKAVERPARPADLGFLNFFNSIGSLEPAALRRLPPETHDWAVARRDGSREFVTSNQCMSCHAGLMAPFGPSMYVPAGKTAEYGAAGWDVSPYGEWRWTPMGLAGRDPVFFAQLETEMRLLRDDYRHDPARGRELSETLTDTCLKCHGSMGHREFHREHPGAKFTLDHALAIADPADHPGAGDARYGALARDGVSCAVCHRMQPKPQPACDPRPYLQFFIETATTGDFTVGPKGDLYGPIANDQIAPYAMEHATGRRPKHSPFLKSAQLCGTCHTVTLPNVDRPIAPTDPPDELAALQTVPAYRRFHHHVEQSTYLEWLNSEYENEIDKANPKAKTCQDCHMATGLTDARRGLDRSPLRTRIAAIQDDTYPEAENLAPHADLHVRVREDGSYRRHNFSGLNVFLLELFNQFDDVLGVRKDNFMTGSKEDVSNAIQNFVETARRDTADVRVAAAWPGLNRLTARVAVRNKAGHRFPSGVGFRRAFLELTVYQPARGGQPERVVWASGQTNALGVLIGADGRPLPTEFFDRDAATGSQLYQPHYEVITSPDQVQVYETLLLNAKGEFTTSFVRGCRTVKDNRLLPRGWKPDGPGPGLTGRYLQATHPDAVASADRDYATGSGGDEVTYQIELPRAIDVTDLEVRATLYYQALPPYYLRNLFAAAPDGPATARLHAMASHLDLRASPVRDWKLPVASATTRLKR</sequence>
<dbReference type="RefSeq" id="WP_149115033.1">
    <property type="nucleotide sequence ID" value="NZ_CP042425.1"/>
</dbReference>
<dbReference type="Proteomes" id="UP000324974">
    <property type="component" value="Chromosome"/>
</dbReference>
<dbReference type="OrthoDB" id="9814800at2"/>
<name>A0A5C1ARQ9_9BACT</name>
<reference evidence="3" key="1">
    <citation type="submission" date="2019-08" db="EMBL/GenBank/DDBJ databases">
        <title>Limnoglobus roseus gen. nov., sp. nov., a novel freshwater planctomycete with a giant genome from the family Gemmataceae.</title>
        <authorList>
            <person name="Kulichevskaya I.S."/>
            <person name="Naumoff D.G."/>
            <person name="Miroshnikov K."/>
            <person name="Ivanova A."/>
            <person name="Philippov D.A."/>
            <person name="Hakobyan A."/>
            <person name="Rijpstra I.C."/>
            <person name="Sinninghe Damste J.S."/>
            <person name="Liesack W."/>
            <person name="Dedysh S.N."/>
        </authorList>
    </citation>
    <scope>NUCLEOTIDE SEQUENCE [LARGE SCALE GENOMIC DNA]</scope>
    <source>
        <strain evidence="3">PX52</strain>
    </source>
</reference>
<dbReference type="KEGG" id="lrs:PX52LOC_07889"/>
<dbReference type="InterPro" id="IPR036280">
    <property type="entry name" value="Multihaem_cyt_sf"/>
</dbReference>
<organism evidence="2 3">
    <name type="scientific">Limnoglobus roseus</name>
    <dbReference type="NCBI Taxonomy" id="2598579"/>
    <lineage>
        <taxon>Bacteria</taxon>
        <taxon>Pseudomonadati</taxon>
        <taxon>Planctomycetota</taxon>
        <taxon>Planctomycetia</taxon>
        <taxon>Gemmatales</taxon>
        <taxon>Gemmataceae</taxon>
        <taxon>Limnoglobus</taxon>
    </lineage>
</organism>
<dbReference type="PANTHER" id="PTHR35038">
    <property type="entry name" value="DISSIMILATORY SULFITE REDUCTASE SIRA"/>
    <property type="match status" value="1"/>
</dbReference>
<dbReference type="InterPro" id="IPR038142">
    <property type="entry name" value="Cytochrome_P460_sp"/>
</dbReference>
<keyword evidence="1" id="KW-0732">Signal</keyword>
<dbReference type="Gene3D" id="1.10.1130.10">
    <property type="entry name" value="Flavocytochrome C3, Chain A"/>
    <property type="match status" value="1"/>
</dbReference>
<dbReference type="AlphaFoldDB" id="A0A5C1ARQ9"/>
<proteinExistence type="predicted"/>
<evidence type="ECO:0008006" key="4">
    <source>
        <dbReference type="Google" id="ProtNLM"/>
    </source>
</evidence>
<evidence type="ECO:0000313" key="3">
    <source>
        <dbReference type="Proteomes" id="UP000324974"/>
    </source>
</evidence>
<dbReference type="Gene3D" id="3.50.70.20">
    <property type="entry name" value="Cytochrome P460"/>
    <property type="match status" value="1"/>
</dbReference>
<accession>A0A5C1ARQ9</accession>
<dbReference type="EMBL" id="CP042425">
    <property type="protein sequence ID" value="QEL20773.1"/>
    <property type="molecule type" value="Genomic_DNA"/>
</dbReference>
<protein>
    <recommendedName>
        <fullName evidence="4">Cytochrome P460 domain-containing protein</fullName>
    </recommendedName>
</protein>
<evidence type="ECO:0000313" key="2">
    <source>
        <dbReference type="EMBL" id="QEL20773.1"/>
    </source>
</evidence>
<evidence type="ECO:0000256" key="1">
    <source>
        <dbReference type="ARBA" id="ARBA00022729"/>
    </source>
</evidence>
<gene>
    <name evidence="2" type="ORF">PX52LOC_07889</name>
</gene>
<dbReference type="InterPro" id="IPR051829">
    <property type="entry name" value="Multiheme_Cytochr_ET"/>
</dbReference>
<keyword evidence="3" id="KW-1185">Reference proteome</keyword>